<gene>
    <name evidence="2" type="ORF">B0T26DRAFT_670064</name>
</gene>
<protein>
    <submittedName>
        <fullName evidence="2">Uncharacterized protein</fullName>
    </submittedName>
</protein>
<evidence type="ECO:0000256" key="1">
    <source>
        <dbReference type="SAM" id="SignalP"/>
    </source>
</evidence>
<sequence>MPSWRGSLPRALVRGRFLLPAMFAPCFLDAGGAVGVEDGGRLGEELIGRLAEQVVAEVAARKFDKLLLASRKRCAMEGFGEHDDVEVMASNSLEKFFLTRHNDKDKKRSLLVNLHWRVTQSKHQTRRTCQELLPEVGHLPNAPVTVTGARDGMVVIVYRQIVKFYVGRLAPRISIGAVLRGSGVAYVGDSSDQRAGMAGDRRCRGFGGRRAARGKGERLKLARREAEFHVAHSEEKRGKVLYSNHHNNISSSIASSLVAALHFLRIEELARKWH</sequence>
<feature type="signal peptide" evidence="1">
    <location>
        <begin position="1"/>
        <end position="33"/>
    </location>
</feature>
<proteinExistence type="predicted"/>
<comment type="caution">
    <text evidence="2">The sequence shown here is derived from an EMBL/GenBank/DDBJ whole genome shotgun (WGS) entry which is preliminary data.</text>
</comment>
<feature type="chain" id="PRO_5041274409" evidence="1">
    <location>
        <begin position="34"/>
        <end position="274"/>
    </location>
</feature>
<keyword evidence="3" id="KW-1185">Reference proteome</keyword>
<name>A0AA40BG86_9PEZI</name>
<reference evidence="2" key="1">
    <citation type="submission" date="2023-06" db="EMBL/GenBank/DDBJ databases">
        <title>Genome-scale phylogeny and comparative genomics of the fungal order Sordariales.</title>
        <authorList>
            <consortium name="Lawrence Berkeley National Laboratory"/>
            <person name="Hensen N."/>
            <person name="Bonometti L."/>
            <person name="Westerberg I."/>
            <person name="Brannstrom I.O."/>
            <person name="Guillou S."/>
            <person name="Cros-Aarteil S."/>
            <person name="Calhoun S."/>
            <person name="Haridas S."/>
            <person name="Kuo A."/>
            <person name="Mondo S."/>
            <person name="Pangilinan J."/>
            <person name="Riley R."/>
            <person name="LaButti K."/>
            <person name="Andreopoulos B."/>
            <person name="Lipzen A."/>
            <person name="Chen C."/>
            <person name="Yanf M."/>
            <person name="Daum C."/>
            <person name="Ng V."/>
            <person name="Clum A."/>
            <person name="Steindorff A."/>
            <person name="Ohm R."/>
            <person name="Martin F."/>
            <person name="Silar P."/>
            <person name="Natvig D."/>
            <person name="Lalanne C."/>
            <person name="Gautier V."/>
            <person name="Ament-velasquez S.L."/>
            <person name="Kruys A."/>
            <person name="Hutchinson M.I."/>
            <person name="Powell A.J."/>
            <person name="Barry K."/>
            <person name="Miller A.N."/>
            <person name="Grigoriev I.V."/>
            <person name="Debuchy R."/>
            <person name="Gladieux P."/>
            <person name="Thoren M.H."/>
            <person name="Johannesson H."/>
        </authorList>
    </citation>
    <scope>NUCLEOTIDE SEQUENCE</scope>
    <source>
        <strain evidence="2">SMH2392-1A</strain>
    </source>
</reference>
<dbReference type="AlphaFoldDB" id="A0AA40BG86"/>
<evidence type="ECO:0000313" key="3">
    <source>
        <dbReference type="Proteomes" id="UP001172101"/>
    </source>
</evidence>
<keyword evidence="1" id="KW-0732">Signal</keyword>
<dbReference type="EMBL" id="JAUIRO010000001">
    <property type="protein sequence ID" value="KAK0733680.1"/>
    <property type="molecule type" value="Genomic_DNA"/>
</dbReference>
<dbReference type="RefSeq" id="XP_060302557.1">
    <property type="nucleotide sequence ID" value="XM_060439137.1"/>
</dbReference>
<organism evidence="2 3">
    <name type="scientific">Lasiosphaeria miniovina</name>
    <dbReference type="NCBI Taxonomy" id="1954250"/>
    <lineage>
        <taxon>Eukaryota</taxon>
        <taxon>Fungi</taxon>
        <taxon>Dikarya</taxon>
        <taxon>Ascomycota</taxon>
        <taxon>Pezizomycotina</taxon>
        <taxon>Sordariomycetes</taxon>
        <taxon>Sordariomycetidae</taxon>
        <taxon>Sordariales</taxon>
        <taxon>Lasiosphaeriaceae</taxon>
        <taxon>Lasiosphaeria</taxon>
    </lineage>
</organism>
<dbReference type="Proteomes" id="UP001172101">
    <property type="component" value="Unassembled WGS sequence"/>
</dbReference>
<dbReference type="GeneID" id="85322407"/>
<evidence type="ECO:0000313" key="2">
    <source>
        <dbReference type="EMBL" id="KAK0733680.1"/>
    </source>
</evidence>
<accession>A0AA40BG86</accession>